<comment type="similarity">
    <text evidence="1">Belongs to the short-chain dehydrogenases/reductases (SDR) family.</text>
</comment>
<dbReference type="STRING" id="356660.SAMN05444336_102356"/>
<dbReference type="PANTHER" id="PTHR43975">
    <property type="entry name" value="ZGC:101858"/>
    <property type="match status" value="1"/>
</dbReference>
<sequence length="268" mass="27846">MAQPLEGKAAIVTGAGRGVGRAIALRFAQAGARLLISDKDEAALRLVADRLAEDGAEVTSFACDLATPLGVSNLIAASLDAYDRVDVLANGLRQISSGDIMSMEPAALTEIFDVNVRTAFQLSQAAARRMIAQREEAGGEGPAGAIVNLSSIVGRRSVPSMLRYSVTCAAMDQLTRAMAVALAPQGIRVNAVGLGSVMTAALRDAFKETPDLRDDLIRVTPLGRIGDAAEAAEAALYLCSPASSFITGQILDVDGGRNILDPLDLPAL</sequence>
<dbReference type="Gene3D" id="3.40.50.720">
    <property type="entry name" value="NAD(P)-binding Rossmann-like Domain"/>
    <property type="match status" value="1"/>
</dbReference>
<evidence type="ECO:0000256" key="1">
    <source>
        <dbReference type="ARBA" id="ARBA00006484"/>
    </source>
</evidence>
<name>A0A1H2WEU2_9RHOB</name>
<dbReference type="FunFam" id="3.40.50.720:FF:000084">
    <property type="entry name" value="Short-chain dehydrogenase reductase"/>
    <property type="match status" value="1"/>
</dbReference>
<dbReference type="InterPro" id="IPR036291">
    <property type="entry name" value="NAD(P)-bd_dom_sf"/>
</dbReference>
<accession>A0A1H2WEU2</accession>
<dbReference type="CDD" id="cd05233">
    <property type="entry name" value="SDR_c"/>
    <property type="match status" value="1"/>
</dbReference>
<dbReference type="RefSeq" id="WP_092680978.1">
    <property type="nucleotide sequence ID" value="NZ_FNMZ01000002.1"/>
</dbReference>
<proteinExistence type="inferred from homology"/>
<gene>
    <name evidence="2" type="ORF">SAMN05444336_102356</name>
</gene>
<dbReference type="Pfam" id="PF13561">
    <property type="entry name" value="adh_short_C2"/>
    <property type="match status" value="1"/>
</dbReference>
<dbReference type="SUPFAM" id="SSF51735">
    <property type="entry name" value="NAD(P)-binding Rossmann-fold domains"/>
    <property type="match status" value="1"/>
</dbReference>
<dbReference type="EMBL" id="FNMZ01000002">
    <property type="protein sequence ID" value="SDW79055.1"/>
    <property type="molecule type" value="Genomic_DNA"/>
</dbReference>
<protein>
    <submittedName>
        <fullName evidence="2">7-alpha-hydroxysteroid dehydrogenase</fullName>
    </submittedName>
</protein>
<organism evidence="2 3">
    <name type="scientific">Albimonas donghaensis</name>
    <dbReference type="NCBI Taxonomy" id="356660"/>
    <lineage>
        <taxon>Bacteria</taxon>
        <taxon>Pseudomonadati</taxon>
        <taxon>Pseudomonadota</taxon>
        <taxon>Alphaproteobacteria</taxon>
        <taxon>Rhodobacterales</taxon>
        <taxon>Paracoccaceae</taxon>
        <taxon>Albimonas</taxon>
    </lineage>
</organism>
<evidence type="ECO:0000313" key="2">
    <source>
        <dbReference type="EMBL" id="SDW79055.1"/>
    </source>
</evidence>
<keyword evidence="3" id="KW-1185">Reference proteome</keyword>
<dbReference type="InterPro" id="IPR002347">
    <property type="entry name" value="SDR_fam"/>
</dbReference>
<reference evidence="2 3" key="1">
    <citation type="submission" date="2016-10" db="EMBL/GenBank/DDBJ databases">
        <authorList>
            <person name="de Groot N.N."/>
        </authorList>
    </citation>
    <scope>NUCLEOTIDE SEQUENCE [LARGE SCALE GENOMIC DNA]</scope>
    <source>
        <strain evidence="2 3">DSM 17890</strain>
    </source>
</reference>
<dbReference type="OrthoDB" id="9790146at2"/>
<dbReference type="PRINTS" id="PR00081">
    <property type="entry name" value="GDHRDH"/>
</dbReference>
<dbReference type="AlphaFoldDB" id="A0A1H2WEU2"/>
<dbReference type="Proteomes" id="UP000199118">
    <property type="component" value="Unassembled WGS sequence"/>
</dbReference>
<evidence type="ECO:0000313" key="3">
    <source>
        <dbReference type="Proteomes" id="UP000199118"/>
    </source>
</evidence>
<dbReference type="PANTHER" id="PTHR43975:SF2">
    <property type="entry name" value="EG:BACR7A4.14 PROTEIN-RELATED"/>
    <property type="match status" value="1"/>
</dbReference>